<accession>A0A6N6RDW9</accession>
<organism evidence="2 3">
    <name type="scientific">Phaeocystidibacter luteus</name>
    <dbReference type="NCBI Taxonomy" id="911197"/>
    <lineage>
        <taxon>Bacteria</taxon>
        <taxon>Pseudomonadati</taxon>
        <taxon>Bacteroidota</taxon>
        <taxon>Flavobacteriia</taxon>
        <taxon>Flavobacteriales</taxon>
        <taxon>Phaeocystidibacteraceae</taxon>
        <taxon>Phaeocystidibacter</taxon>
    </lineage>
</organism>
<dbReference type="EMBL" id="WBVO01000010">
    <property type="protein sequence ID" value="KAB2807681.1"/>
    <property type="molecule type" value="Genomic_DNA"/>
</dbReference>
<evidence type="ECO:0000313" key="3">
    <source>
        <dbReference type="Proteomes" id="UP000468650"/>
    </source>
</evidence>
<dbReference type="OrthoDB" id="677920at2"/>
<reference evidence="2 3" key="1">
    <citation type="submission" date="2019-09" db="EMBL/GenBank/DDBJ databases">
        <title>Genomes of family Cryomorphaceae.</title>
        <authorList>
            <person name="Bowman J.P."/>
        </authorList>
    </citation>
    <scope>NUCLEOTIDE SEQUENCE [LARGE SCALE GENOMIC DNA]</scope>
    <source>
        <strain evidence="2 3">LMG 25704</strain>
    </source>
</reference>
<proteinExistence type="predicted"/>
<dbReference type="RefSeq" id="WP_151668023.1">
    <property type="nucleotide sequence ID" value="NZ_WBVO01000010.1"/>
</dbReference>
<dbReference type="InterPro" id="IPR036163">
    <property type="entry name" value="HMA_dom_sf"/>
</dbReference>
<dbReference type="CDD" id="cd00371">
    <property type="entry name" value="HMA"/>
    <property type="match status" value="1"/>
</dbReference>
<dbReference type="Pfam" id="PF00403">
    <property type="entry name" value="HMA"/>
    <property type="match status" value="1"/>
</dbReference>
<dbReference type="InterPro" id="IPR006121">
    <property type="entry name" value="HMA_dom"/>
</dbReference>
<dbReference type="AlphaFoldDB" id="A0A6N6RDW9"/>
<sequence>MKEYKFNTTIKCNGCITKVKPSLDGLKGVESWEVDILNPKKPLTVIAKEGTSHQIIETVQKAGFEISEQ</sequence>
<dbReference type="GO" id="GO:0046872">
    <property type="term" value="F:metal ion binding"/>
    <property type="evidence" value="ECO:0007669"/>
    <property type="project" value="InterPro"/>
</dbReference>
<evidence type="ECO:0000259" key="1">
    <source>
        <dbReference type="PROSITE" id="PS50846"/>
    </source>
</evidence>
<evidence type="ECO:0000313" key="2">
    <source>
        <dbReference type="EMBL" id="KAB2807681.1"/>
    </source>
</evidence>
<dbReference type="Proteomes" id="UP000468650">
    <property type="component" value="Unassembled WGS sequence"/>
</dbReference>
<keyword evidence="3" id="KW-1185">Reference proteome</keyword>
<feature type="domain" description="HMA" evidence="1">
    <location>
        <begin position="1"/>
        <end position="67"/>
    </location>
</feature>
<name>A0A6N6RDW9_9FLAO</name>
<gene>
    <name evidence="2" type="ORF">F8C67_11615</name>
</gene>
<dbReference type="Gene3D" id="3.30.70.100">
    <property type="match status" value="1"/>
</dbReference>
<comment type="caution">
    <text evidence="2">The sequence shown here is derived from an EMBL/GenBank/DDBJ whole genome shotgun (WGS) entry which is preliminary data.</text>
</comment>
<dbReference type="SUPFAM" id="SSF55008">
    <property type="entry name" value="HMA, heavy metal-associated domain"/>
    <property type="match status" value="1"/>
</dbReference>
<protein>
    <submittedName>
        <fullName evidence="2">Heavy-metal-associated domain-containing protein</fullName>
    </submittedName>
</protein>
<dbReference type="PROSITE" id="PS50846">
    <property type="entry name" value="HMA_2"/>
    <property type="match status" value="1"/>
</dbReference>